<evidence type="ECO:0000256" key="2">
    <source>
        <dbReference type="ARBA" id="ARBA00022827"/>
    </source>
</evidence>
<gene>
    <name evidence="5" type="ORF">Daus18300_001481</name>
</gene>
<keyword evidence="3" id="KW-0560">Oxidoreductase</keyword>
<protein>
    <recommendedName>
        <fullName evidence="4">FAD-binding domain-containing protein</fullName>
    </recommendedName>
</protein>
<evidence type="ECO:0000313" key="6">
    <source>
        <dbReference type="Proteomes" id="UP001583177"/>
    </source>
</evidence>
<dbReference type="Gene3D" id="3.50.50.60">
    <property type="entry name" value="FAD/NAD(P)-binding domain"/>
    <property type="match status" value="1"/>
</dbReference>
<dbReference type="EMBL" id="JAWRVE010000008">
    <property type="protein sequence ID" value="KAL1880118.1"/>
    <property type="molecule type" value="Genomic_DNA"/>
</dbReference>
<dbReference type="InterPro" id="IPR036188">
    <property type="entry name" value="FAD/NAD-bd_sf"/>
</dbReference>
<evidence type="ECO:0000313" key="5">
    <source>
        <dbReference type="EMBL" id="KAL1880118.1"/>
    </source>
</evidence>
<evidence type="ECO:0000256" key="1">
    <source>
        <dbReference type="ARBA" id="ARBA00022630"/>
    </source>
</evidence>
<dbReference type="PANTHER" id="PTHR46865">
    <property type="entry name" value="OXIDOREDUCTASE-RELATED"/>
    <property type="match status" value="1"/>
</dbReference>
<sequence>MAPPNLKVLISGAGIAGNALAFWLARLGHDVTVVERFPVLRDSGLQLDLRGHGIEVLRRMGLEQAFREKSAPEKGMAVVDSTGRQRAFFPVDLSEGKDRRSLTSEFEIMRGDLCRLFHDAAKSPGRNDGAKYMFGTSVESFEQSNDSVEVRFDNGKTDRYDLLVGADGQWSRTRRMMLGLGTGSARVPHADGLHPIEGNFFAYFTLRRPIQEGEQYIGTAYIAPGKKAIMTRRHSPHEMQVILACKTDSERLKNSRRGDVEEEKQAFADIYEGAGWQAEDILKSMRDAEDFYCERLGVVKLESWSRGRVTLVGDAAYCPTVFTGMGTTSAVVGAYILAGEIGRCCGHNGSKDSLSTALDAYDKRFRPFMDSIQKGVLESSSRQWDMMGSAFSVAMFNWALSVASFFKLNPGMFGVRDTVKGWDLPRYEDLE</sequence>
<accession>A0ABR3XVT1</accession>
<dbReference type="PRINTS" id="PR00420">
    <property type="entry name" value="RNGMNOXGNASE"/>
</dbReference>
<evidence type="ECO:0000256" key="3">
    <source>
        <dbReference type="ARBA" id="ARBA00023002"/>
    </source>
</evidence>
<name>A0ABR3XVT1_9PEZI</name>
<dbReference type="InterPro" id="IPR051704">
    <property type="entry name" value="FAD_aromatic-hydroxylase"/>
</dbReference>
<dbReference type="Pfam" id="PF01494">
    <property type="entry name" value="FAD_binding_3"/>
    <property type="match status" value="1"/>
</dbReference>
<keyword evidence="1" id="KW-0285">Flavoprotein</keyword>
<evidence type="ECO:0000259" key="4">
    <source>
        <dbReference type="Pfam" id="PF01494"/>
    </source>
</evidence>
<dbReference type="PANTHER" id="PTHR46865:SF7">
    <property type="entry name" value="MONOOXYGENASE, PUTATIVE (AFU_ORTHOLOGUE AFUA_8G07040)-RELATED"/>
    <property type="match status" value="1"/>
</dbReference>
<dbReference type="InterPro" id="IPR002938">
    <property type="entry name" value="FAD-bd"/>
</dbReference>
<dbReference type="Proteomes" id="UP001583177">
    <property type="component" value="Unassembled WGS sequence"/>
</dbReference>
<keyword evidence="6" id="KW-1185">Reference proteome</keyword>
<reference evidence="5 6" key="1">
    <citation type="journal article" date="2024" name="IMA Fungus">
        <title>IMA Genome - F19 : A genome assembly and annotation guide to empower mycologists, including annotated draft genome sequences of Ceratocystis pirilliformis, Diaporthe australafricana, Fusarium ophioides, Paecilomyces lecythidis, and Sporothrix stenoceras.</title>
        <authorList>
            <person name="Aylward J."/>
            <person name="Wilson A.M."/>
            <person name="Visagie C.M."/>
            <person name="Spraker J."/>
            <person name="Barnes I."/>
            <person name="Buitendag C."/>
            <person name="Ceriani C."/>
            <person name="Del Mar Angel L."/>
            <person name="du Plessis D."/>
            <person name="Fuchs T."/>
            <person name="Gasser K."/>
            <person name="Kramer D."/>
            <person name="Li W."/>
            <person name="Munsamy K."/>
            <person name="Piso A."/>
            <person name="Price J.L."/>
            <person name="Sonnekus B."/>
            <person name="Thomas C."/>
            <person name="van der Nest A."/>
            <person name="van Dijk A."/>
            <person name="van Heerden A."/>
            <person name="van Vuuren N."/>
            <person name="Yilmaz N."/>
            <person name="Duong T.A."/>
            <person name="van der Merwe N.A."/>
            <person name="Wingfield M.J."/>
            <person name="Wingfield B.D."/>
        </authorList>
    </citation>
    <scope>NUCLEOTIDE SEQUENCE [LARGE SCALE GENOMIC DNA]</scope>
    <source>
        <strain evidence="5 6">CMW 18300</strain>
    </source>
</reference>
<dbReference type="SUPFAM" id="SSF51905">
    <property type="entry name" value="FAD/NAD(P)-binding domain"/>
    <property type="match status" value="1"/>
</dbReference>
<feature type="domain" description="FAD-binding" evidence="4">
    <location>
        <begin position="6"/>
        <end position="368"/>
    </location>
</feature>
<organism evidence="5 6">
    <name type="scientific">Diaporthe australafricana</name>
    <dbReference type="NCBI Taxonomy" id="127596"/>
    <lineage>
        <taxon>Eukaryota</taxon>
        <taxon>Fungi</taxon>
        <taxon>Dikarya</taxon>
        <taxon>Ascomycota</taxon>
        <taxon>Pezizomycotina</taxon>
        <taxon>Sordariomycetes</taxon>
        <taxon>Sordariomycetidae</taxon>
        <taxon>Diaporthales</taxon>
        <taxon>Diaporthaceae</taxon>
        <taxon>Diaporthe</taxon>
    </lineage>
</organism>
<comment type="caution">
    <text evidence="5">The sequence shown here is derived from an EMBL/GenBank/DDBJ whole genome shotgun (WGS) entry which is preliminary data.</text>
</comment>
<keyword evidence="2" id="KW-0274">FAD</keyword>
<proteinExistence type="predicted"/>